<feature type="region of interest" description="Disordered" evidence="1">
    <location>
        <begin position="299"/>
        <end position="321"/>
    </location>
</feature>
<name>A0ABV8NUI4_9BURK</name>
<evidence type="ECO:0000313" key="2">
    <source>
        <dbReference type="EMBL" id="MFC4199892.1"/>
    </source>
</evidence>
<keyword evidence="3" id="KW-1185">Reference proteome</keyword>
<comment type="caution">
    <text evidence="2">The sequence shown here is derived from an EMBL/GenBank/DDBJ whole genome shotgun (WGS) entry which is preliminary data.</text>
</comment>
<evidence type="ECO:0000313" key="3">
    <source>
        <dbReference type="Proteomes" id="UP001595848"/>
    </source>
</evidence>
<protein>
    <submittedName>
        <fullName evidence="2">Uncharacterized protein</fullName>
    </submittedName>
</protein>
<organism evidence="2 3">
    <name type="scientific">Candidimonas humi</name>
    <dbReference type="NCBI Taxonomy" id="683355"/>
    <lineage>
        <taxon>Bacteria</taxon>
        <taxon>Pseudomonadati</taxon>
        <taxon>Pseudomonadota</taxon>
        <taxon>Betaproteobacteria</taxon>
        <taxon>Burkholderiales</taxon>
        <taxon>Alcaligenaceae</taxon>
        <taxon>Candidimonas</taxon>
    </lineage>
</organism>
<dbReference type="RefSeq" id="WP_217962422.1">
    <property type="nucleotide sequence ID" value="NZ_JAHTBN010000001.1"/>
</dbReference>
<dbReference type="EMBL" id="JBHSBV010000001">
    <property type="protein sequence ID" value="MFC4199892.1"/>
    <property type="molecule type" value="Genomic_DNA"/>
</dbReference>
<proteinExistence type="predicted"/>
<accession>A0ABV8NUI4</accession>
<evidence type="ECO:0000256" key="1">
    <source>
        <dbReference type="SAM" id="MobiDB-lite"/>
    </source>
</evidence>
<gene>
    <name evidence="2" type="ORF">ACFOY1_02900</name>
</gene>
<sequence length="321" mass="34264">MTVPCLMPALRPFPAGAGHIPERIPEHIPEHIHYARMCAAYPPMFTVHADGPRICMPHGNDTGFHDEHPQRGQAAAEALLVLLLLGALWVGTAWLLRWQDVALQAQHASRYAAFAATRDSAARPLEEIRGGHFSGPAHLWRDRRGASLLSAGLSEISLQVERGQALGPQAQPGGLHVDARDLRQGWGVGDTGMVTAHLAVDAFAGEQALPASGLAQFDVWRPGIRRHTAILAGAGHAASDAQAQQRVAGSGLGWADAADRSYALGRRVQSWAGGLDRPWGRAEPVFDWLGPWAGRVPGQHVSDTLGPQRIQDIGGASHAGD</sequence>
<dbReference type="Proteomes" id="UP001595848">
    <property type="component" value="Unassembled WGS sequence"/>
</dbReference>
<reference evidence="3" key="1">
    <citation type="journal article" date="2019" name="Int. J. Syst. Evol. Microbiol.">
        <title>The Global Catalogue of Microorganisms (GCM) 10K type strain sequencing project: providing services to taxonomists for standard genome sequencing and annotation.</title>
        <authorList>
            <consortium name="The Broad Institute Genomics Platform"/>
            <consortium name="The Broad Institute Genome Sequencing Center for Infectious Disease"/>
            <person name="Wu L."/>
            <person name="Ma J."/>
        </authorList>
    </citation>
    <scope>NUCLEOTIDE SEQUENCE [LARGE SCALE GENOMIC DNA]</scope>
    <source>
        <strain evidence="3">LMG 24813</strain>
    </source>
</reference>